<gene>
    <name evidence="1" type="ORF">SAMN02745885_02429</name>
</gene>
<sequence>MHLLFGRRREKDTFDFPNAGFWALHLATIPLVYMLGKMAGRDRE</sequence>
<evidence type="ECO:0000313" key="1">
    <source>
        <dbReference type="EMBL" id="SKA23031.1"/>
    </source>
</evidence>
<protein>
    <submittedName>
        <fullName evidence="1">Uncharacterized protein</fullName>
    </submittedName>
</protein>
<dbReference type="AlphaFoldDB" id="A0A1T4S5D0"/>
<reference evidence="2" key="1">
    <citation type="submission" date="2017-02" db="EMBL/GenBank/DDBJ databases">
        <authorList>
            <person name="Varghese N."/>
            <person name="Submissions S."/>
        </authorList>
    </citation>
    <scope>NUCLEOTIDE SEQUENCE [LARGE SCALE GENOMIC DNA]</scope>
    <source>
        <strain evidence="2">DSM 16521</strain>
    </source>
</reference>
<dbReference type="Proteomes" id="UP000189933">
    <property type="component" value="Unassembled WGS sequence"/>
</dbReference>
<dbReference type="EMBL" id="FUXM01000042">
    <property type="protein sequence ID" value="SKA23031.1"/>
    <property type="molecule type" value="Genomic_DNA"/>
</dbReference>
<accession>A0A1T4S5D0</accession>
<dbReference type="RefSeq" id="WP_278307340.1">
    <property type="nucleotide sequence ID" value="NZ_FUXM01000042.1"/>
</dbReference>
<keyword evidence="2" id="KW-1185">Reference proteome</keyword>
<name>A0A1T4S5D0_9FIRM</name>
<proteinExistence type="predicted"/>
<evidence type="ECO:0000313" key="2">
    <source>
        <dbReference type="Proteomes" id="UP000189933"/>
    </source>
</evidence>
<organism evidence="1 2">
    <name type="scientific">Carboxydocella sporoproducens DSM 16521</name>
    <dbReference type="NCBI Taxonomy" id="1121270"/>
    <lineage>
        <taxon>Bacteria</taxon>
        <taxon>Bacillati</taxon>
        <taxon>Bacillota</taxon>
        <taxon>Clostridia</taxon>
        <taxon>Eubacteriales</taxon>
        <taxon>Clostridiales Family XVI. Incertae Sedis</taxon>
        <taxon>Carboxydocella</taxon>
    </lineage>
</organism>